<dbReference type="AlphaFoldDB" id="A0A2G9RNC7"/>
<evidence type="ECO:0000313" key="2">
    <source>
        <dbReference type="EMBL" id="PIO29364.1"/>
    </source>
</evidence>
<keyword evidence="3" id="KW-1185">Reference proteome</keyword>
<proteinExistence type="predicted"/>
<name>A0A2G9RNC7_AQUCT</name>
<gene>
    <name evidence="2" type="ORF">AB205_0150160</name>
</gene>
<organism evidence="2 3">
    <name type="scientific">Aquarana catesbeiana</name>
    <name type="common">American bullfrog</name>
    <name type="synonym">Rana catesbeiana</name>
    <dbReference type="NCBI Taxonomy" id="8400"/>
    <lineage>
        <taxon>Eukaryota</taxon>
        <taxon>Metazoa</taxon>
        <taxon>Chordata</taxon>
        <taxon>Craniata</taxon>
        <taxon>Vertebrata</taxon>
        <taxon>Euteleostomi</taxon>
        <taxon>Amphibia</taxon>
        <taxon>Batrachia</taxon>
        <taxon>Anura</taxon>
        <taxon>Neobatrachia</taxon>
        <taxon>Ranoidea</taxon>
        <taxon>Ranidae</taxon>
        <taxon>Aquarana</taxon>
    </lineage>
</organism>
<sequence length="138" mass="15402">MHYSSGPQPEGRMTVCQGSPNPGLFLKPAPISQPFRNRPARLFLEPVASQLGCSWSLRPPTQPLRSHPFSSRHGWGQRLELLLKVPTIVLRSADDLDQEHLSWLIRTSHQHCHDPPASTATHPNSPPALPLIPTPRQH</sequence>
<dbReference type="Proteomes" id="UP000228934">
    <property type="component" value="Unassembled WGS sequence"/>
</dbReference>
<dbReference type="OrthoDB" id="1093at2759"/>
<evidence type="ECO:0000313" key="3">
    <source>
        <dbReference type="Proteomes" id="UP000228934"/>
    </source>
</evidence>
<feature type="compositionally biased region" description="Pro residues" evidence="1">
    <location>
        <begin position="124"/>
        <end position="138"/>
    </location>
</feature>
<reference evidence="3" key="1">
    <citation type="journal article" date="2017" name="Nat. Commun.">
        <title>The North American bullfrog draft genome provides insight into hormonal regulation of long noncoding RNA.</title>
        <authorList>
            <person name="Hammond S.A."/>
            <person name="Warren R.L."/>
            <person name="Vandervalk B.P."/>
            <person name="Kucuk E."/>
            <person name="Khan H."/>
            <person name="Gibb E.A."/>
            <person name="Pandoh P."/>
            <person name="Kirk H."/>
            <person name="Zhao Y."/>
            <person name="Jones M."/>
            <person name="Mungall A.J."/>
            <person name="Coope R."/>
            <person name="Pleasance S."/>
            <person name="Moore R.A."/>
            <person name="Holt R.A."/>
            <person name="Round J.M."/>
            <person name="Ohora S."/>
            <person name="Walle B.V."/>
            <person name="Veldhoen N."/>
            <person name="Helbing C.C."/>
            <person name="Birol I."/>
        </authorList>
    </citation>
    <scope>NUCLEOTIDE SEQUENCE [LARGE SCALE GENOMIC DNA]</scope>
</reference>
<evidence type="ECO:0000256" key="1">
    <source>
        <dbReference type="SAM" id="MobiDB-lite"/>
    </source>
</evidence>
<protein>
    <submittedName>
        <fullName evidence="2">Uncharacterized protein</fullName>
    </submittedName>
</protein>
<dbReference type="EMBL" id="KV934241">
    <property type="protein sequence ID" value="PIO29364.1"/>
    <property type="molecule type" value="Genomic_DNA"/>
</dbReference>
<feature type="region of interest" description="Disordered" evidence="1">
    <location>
        <begin position="110"/>
        <end position="138"/>
    </location>
</feature>
<accession>A0A2G9RNC7</accession>